<evidence type="ECO:0000313" key="2">
    <source>
        <dbReference type="Proteomes" id="UP001155241"/>
    </source>
</evidence>
<gene>
    <name evidence="1" type="ORF">NG895_17980</name>
</gene>
<evidence type="ECO:0000313" key="1">
    <source>
        <dbReference type="EMBL" id="MCO6045791.1"/>
    </source>
</evidence>
<keyword evidence="2" id="KW-1185">Reference proteome</keyword>
<name>A0A9X2JHG7_9BACT</name>
<sequence length="257" mass="29323">MGEFTSIAKRQQSGGPKEQVEATWFFGYDGSFAVGPEWLTRLKAKLERKLPITAEVKFNEDATRLSLRLQFKGVATERELERIPDRAMRAVEWFIFWNRKGVKVERPLDAPDYKDRTLGTLFYDDDIDSWCRDADDDEGAAPLQNCTWYLSGLEGKRPPKDRLQAAHALVANFKEIHALCMTAICDELLDVYNNKGWRGDNPEVGRDEFISQLYLSSVRIDDDGERLCYGFEDGLFSDREAEVEIEGGELVHVSLLG</sequence>
<accession>A0A9X2JHG7</accession>
<dbReference type="Proteomes" id="UP001155241">
    <property type="component" value="Unassembled WGS sequence"/>
</dbReference>
<dbReference type="EMBL" id="JAMXLR010000061">
    <property type="protein sequence ID" value="MCO6045791.1"/>
    <property type="molecule type" value="Genomic_DNA"/>
</dbReference>
<comment type="caution">
    <text evidence="1">The sequence shown here is derived from an EMBL/GenBank/DDBJ whole genome shotgun (WGS) entry which is preliminary data.</text>
</comment>
<dbReference type="RefSeq" id="WP_252853902.1">
    <property type="nucleotide sequence ID" value="NZ_JAMXLR010000061.1"/>
</dbReference>
<protein>
    <submittedName>
        <fullName evidence="1">DUF2262 domain-containing protein</fullName>
    </submittedName>
</protein>
<dbReference type="AlphaFoldDB" id="A0A9X2JHG7"/>
<proteinExistence type="predicted"/>
<reference evidence="1" key="1">
    <citation type="submission" date="2022-06" db="EMBL/GenBank/DDBJ databases">
        <title>Aeoliella straminimaris, a novel planctomycete from sediments.</title>
        <authorList>
            <person name="Vitorino I.R."/>
            <person name="Lage O.M."/>
        </authorList>
    </citation>
    <scope>NUCLEOTIDE SEQUENCE</scope>
    <source>
        <strain evidence="1">ICT_H6.2</strain>
    </source>
</reference>
<organism evidence="1 2">
    <name type="scientific">Aeoliella straminimaris</name>
    <dbReference type="NCBI Taxonomy" id="2954799"/>
    <lineage>
        <taxon>Bacteria</taxon>
        <taxon>Pseudomonadati</taxon>
        <taxon>Planctomycetota</taxon>
        <taxon>Planctomycetia</taxon>
        <taxon>Pirellulales</taxon>
        <taxon>Lacipirellulaceae</taxon>
        <taxon>Aeoliella</taxon>
    </lineage>
</organism>